<dbReference type="InterPro" id="IPR007627">
    <property type="entry name" value="RNA_pol_sigma70_r2"/>
</dbReference>
<evidence type="ECO:0000313" key="2">
    <source>
        <dbReference type="EMBL" id="MDY7228087.1"/>
    </source>
</evidence>
<organism evidence="2 3">
    <name type="scientific">Hyalangium rubrum</name>
    <dbReference type="NCBI Taxonomy" id="3103134"/>
    <lineage>
        <taxon>Bacteria</taxon>
        <taxon>Pseudomonadati</taxon>
        <taxon>Myxococcota</taxon>
        <taxon>Myxococcia</taxon>
        <taxon>Myxococcales</taxon>
        <taxon>Cystobacterineae</taxon>
        <taxon>Archangiaceae</taxon>
        <taxon>Hyalangium</taxon>
    </lineage>
</organism>
<gene>
    <name evidence="2" type="ORF">SYV04_16835</name>
</gene>
<accession>A0ABU5H5Q2</accession>
<feature type="domain" description="RNA polymerase sigma-70 region 2" evidence="1">
    <location>
        <begin position="42"/>
        <end position="95"/>
    </location>
</feature>
<comment type="caution">
    <text evidence="2">The sequence shown here is derived from an EMBL/GenBank/DDBJ whole genome shotgun (WGS) entry which is preliminary data.</text>
</comment>
<dbReference type="InterPro" id="IPR013325">
    <property type="entry name" value="RNA_pol_sigma_r2"/>
</dbReference>
<dbReference type="SUPFAM" id="SSF88946">
    <property type="entry name" value="Sigma2 domain of RNA polymerase sigma factors"/>
    <property type="match status" value="1"/>
</dbReference>
<keyword evidence="3" id="KW-1185">Reference proteome</keyword>
<dbReference type="EMBL" id="JAXIVS010000005">
    <property type="protein sequence ID" value="MDY7228087.1"/>
    <property type="molecule type" value="Genomic_DNA"/>
</dbReference>
<reference evidence="2 3" key="1">
    <citation type="submission" date="2023-12" db="EMBL/GenBank/DDBJ databases">
        <title>the genome sequence of Hyalangium sp. s54d21.</title>
        <authorList>
            <person name="Zhang X."/>
        </authorList>
    </citation>
    <scope>NUCLEOTIDE SEQUENCE [LARGE SCALE GENOMIC DNA]</scope>
    <source>
        <strain evidence="3">s54d21</strain>
    </source>
</reference>
<dbReference type="RefSeq" id="WP_321546812.1">
    <property type="nucleotide sequence ID" value="NZ_JAXIVS010000005.1"/>
</dbReference>
<dbReference type="Proteomes" id="UP001291309">
    <property type="component" value="Unassembled WGS sequence"/>
</dbReference>
<evidence type="ECO:0000313" key="3">
    <source>
        <dbReference type="Proteomes" id="UP001291309"/>
    </source>
</evidence>
<proteinExistence type="predicted"/>
<evidence type="ECO:0000259" key="1">
    <source>
        <dbReference type="Pfam" id="PF04542"/>
    </source>
</evidence>
<dbReference type="Gene3D" id="1.10.1740.10">
    <property type="match status" value="1"/>
</dbReference>
<name>A0ABU5H5Q2_9BACT</name>
<dbReference type="Pfam" id="PF04542">
    <property type="entry name" value="Sigma70_r2"/>
    <property type="match status" value="1"/>
</dbReference>
<protein>
    <submittedName>
        <fullName evidence="2">Sigma factor</fullName>
    </submittedName>
</protein>
<sequence length="217" mass="24902">MNTQGMTMSTDRERVEQEVRELCQSGDIGRAVERTLQGYGMEIMRLMASVLHNPELAKDAFSVFCESLLKGLPAFRWESSLRTWSYRLARNACYQLAHAPAARETPVSSSGIPDEALKHRSDTRPWQRTSVKERFRALRESLEPEERMLLLLRVDQRLAWTEVARVMWDEDTAPTSAALSRKATALRQQFQRIKAHLRTLALQQGLIDQDESMEPAQ</sequence>